<sequence length="264" mass="30286">MSKFSVGLVVYKTDVSELVGLFDSLAQEQFLSQMFVFDNGGDEQLKSEVQKRGWCYLSCGENIGFGAAHNRILAQLNTEHGEFHWIVNPDLAWEVSPTLAMMDYLIANPDCGAVMPDVLNLDGSRQFLAKSLPTPLILLGRRFLGNSKKMQAKVHRYEMRDQSYSAPFEPALISGCCFFTRQAVLREVQGFDERYFLYLEDYDLCRKVWRAGYRLVVLPSVQVNHGHGRASYQFGRALWLHIRSACKYFSKWGWFIDADRRPRG</sequence>
<dbReference type="Pfam" id="PF13632">
    <property type="entry name" value="Glyco_trans_2_3"/>
    <property type="match status" value="1"/>
</dbReference>
<dbReference type="InterPro" id="IPR029044">
    <property type="entry name" value="Nucleotide-diphossugar_trans"/>
</dbReference>
<name>A0ABS2C949_9NEIS</name>
<dbReference type="EMBL" id="WOFE01000001">
    <property type="protein sequence ID" value="MBM5570008.1"/>
    <property type="molecule type" value="Genomic_DNA"/>
</dbReference>
<dbReference type="PANTHER" id="PTHR43179">
    <property type="entry name" value="RHAMNOSYLTRANSFERASE WBBL"/>
    <property type="match status" value="1"/>
</dbReference>
<keyword evidence="3" id="KW-1185">Reference proteome</keyword>
<dbReference type="Proteomes" id="UP001195660">
    <property type="component" value="Unassembled WGS sequence"/>
</dbReference>
<evidence type="ECO:0000313" key="2">
    <source>
        <dbReference type="EMBL" id="MBM5570008.1"/>
    </source>
</evidence>
<proteinExistence type="predicted"/>
<dbReference type="PANTHER" id="PTHR43179:SF10">
    <property type="entry name" value="GLYCOSYL TRANSFERASE"/>
    <property type="match status" value="1"/>
</dbReference>
<dbReference type="InterPro" id="IPR001173">
    <property type="entry name" value="Glyco_trans_2-like"/>
</dbReference>
<protein>
    <recommendedName>
        <fullName evidence="1">Glycosyltransferase 2-like domain-containing protein</fullName>
    </recommendedName>
</protein>
<comment type="caution">
    <text evidence="2">The sequence shown here is derived from an EMBL/GenBank/DDBJ whole genome shotgun (WGS) entry which is preliminary data.</text>
</comment>
<reference evidence="2 3" key="1">
    <citation type="submission" date="2019-11" db="EMBL/GenBank/DDBJ databases">
        <title>Novel Deefgea species.</title>
        <authorList>
            <person name="Han J.-H."/>
        </authorList>
    </citation>
    <scope>NUCLEOTIDE SEQUENCE [LARGE SCALE GENOMIC DNA]</scope>
    <source>
        <strain evidence="2 3">LMG 24817</strain>
    </source>
</reference>
<accession>A0ABS2C949</accession>
<gene>
    <name evidence="2" type="ORF">GM173_00270</name>
</gene>
<organism evidence="2 3">
    <name type="scientific">Deefgea chitinilytica</name>
    <dbReference type="NCBI Taxonomy" id="570276"/>
    <lineage>
        <taxon>Bacteria</taxon>
        <taxon>Pseudomonadati</taxon>
        <taxon>Pseudomonadota</taxon>
        <taxon>Betaproteobacteria</taxon>
        <taxon>Neisseriales</taxon>
        <taxon>Chitinibacteraceae</taxon>
        <taxon>Deefgea</taxon>
    </lineage>
</organism>
<dbReference type="Gene3D" id="3.90.550.10">
    <property type="entry name" value="Spore Coat Polysaccharide Biosynthesis Protein SpsA, Chain A"/>
    <property type="match status" value="1"/>
</dbReference>
<dbReference type="RefSeq" id="WP_203569337.1">
    <property type="nucleotide sequence ID" value="NZ_WOFE01000001.1"/>
</dbReference>
<evidence type="ECO:0000259" key="1">
    <source>
        <dbReference type="Pfam" id="PF13632"/>
    </source>
</evidence>
<feature type="domain" description="Glycosyltransferase 2-like" evidence="1">
    <location>
        <begin position="162"/>
        <end position="242"/>
    </location>
</feature>
<dbReference type="SUPFAM" id="SSF53448">
    <property type="entry name" value="Nucleotide-diphospho-sugar transferases"/>
    <property type="match status" value="1"/>
</dbReference>
<evidence type="ECO:0000313" key="3">
    <source>
        <dbReference type="Proteomes" id="UP001195660"/>
    </source>
</evidence>